<evidence type="ECO:0000256" key="3">
    <source>
        <dbReference type="ARBA" id="ARBA00023134"/>
    </source>
</evidence>
<keyword evidence="3" id="KW-0342">GTP-binding</keyword>
<comment type="caution">
    <text evidence="7">The sequence shown here is derived from an EMBL/GenBank/DDBJ whole genome shotgun (WGS) entry which is preliminary data.</text>
</comment>
<dbReference type="Gene3D" id="1.20.1000.10">
    <property type="entry name" value="Guanylate-binding protein, C-terminal domain"/>
    <property type="match status" value="1"/>
</dbReference>
<dbReference type="Pfam" id="PF02263">
    <property type="entry name" value="GBP"/>
    <property type="match status" value="1"/>
</dbReference>
<dbReference type="PROSITE" id="PS51715">
    <property type="entry name" value="G_GB1_RHD3"/>
    <property type="match status" value="1"/>
</dbReference>
<keyword evidence="2" id="KW-0378">Hydrolase</keyword>
<dbReference type="AlphaFoldDB" id="A0A2R5G4Z4"/>
<evidence type="ECO:0000313" key="7">
    <source>
        <dbReference type="EMBL" id="GBG26097.1"/>
    </source>
</evidence>
<reference evidence="7 8" key="1">
    <citation type="submission" date="2017-12" db="EMBL/GenBank/DDBJ databases">
        <title>Sequencing, de novo assembly and annotation of complete genome of a new Thraustochytrid species, strain FCC1311.</title>
        <authorList>
            <person name="Sedici K."/>
            <person name="Godart F."/>
            <person name="Aiese Cigliano R."/>
            <person name="Sanseverino W."/>
            <person name="Barakat M."/>
            <person name="Ortet P."/>
            <person name="Marechal E."/>
            <person name="Cagnac O."/>
            <person name="Amato A."/>
        </authorList>
    </citation>
    <scope>NUCLEOTIDE SEQUENCE [LARGE SCALE GENOMIC DNA]</scope>
</reference>
<dbReference type="InterPro" id="IPR015894">
    <property type="entry name" value="Guanylate-bd_N"/>
</dbReference>
<dbReference type="InterPro" id="IPR036543">
    <property type="entry name" value="Guanylate-bd_C_sf"/>
</dbReference>
<dbReference type="OrthoDB" id="2135133at2759"/>
<comment type="similarity">
    <text evidence="4">Belongs to the TRAFAC class dynamin-like GTPase superfamily. GB1/RHD3 GTPase family.</text>
</comment>
<evidence type="ECO:0000259" key="6">
    <source>
        <dbReference type="PROSITE" id="PS51715"/>
    </source>
</evidence>
<evidence type="ECO:0000256" key="2">
    <source>
        <dbReference type="ARBA" id="ARBA00022801"/>
    </source>
</evidence>
<evidence type="ECO:0000256" key="1">
    <source>
        <dbReference type="ARBA" id="ARBA00022741"/>
    </source>
</evidence>
<dbReference type="Proteomes" id="UP000241890">
    <property type="component" value="Unassembled WGS sequence"/>
</dbReference>
<proteinExistence type="inferred from homology"/>
<feature type="region of interest" description="Disordered" evidence="5">
    <location>
        <begin position="531"/>
        <end position="552"/>
    </location>
</feature>
<accession>A0A2R5G4Z4</accession>
<dbReference type="InterPro" id="IPR030386">
    <property type="entry name" value="G_GB1_RHD3_dom"/>
</dbReference>
<sequence length="718" mass="80862">MAYNRRAVVQLVREAEGAGAGGEPGKRLEACEEGLAELAKLRGRQVRCLCVAGMYRSGKSFLLNKVLETLQREAAETSGKEDLIQAIQGGNDDDDEELNGHVVEEQKDVSGFQVGSTTESCTRGIWMCVAGDWIILDSEGLASLDQDETHDTKIFCLGLLLSSYFLYNSTGVIDESALDRLYMVGKLAQRISKSNKIGFSLCWVLRDFALSLEKYDNDPNAYFEDALQEKGRRPGQDAQRAELRRIFRNRQCRTLVRPVSDELDLQRLAGLPRDRLRPAFAQQLDDLVELVREKTKPKSMGGQPVDGPVLGKFLSACLTSLNEGAVPDIKKTFEYVAEQTYAETLEEAEALYRDTVQAQADSVATWLDFVRLHEAARSEALQLFLNPGALDTAAKTVYMDKLRARAAELMQDTWRRIAMGSEARSKEFCAANLDAKAALDADTIATSTKHNPALGPEQDRIFKEHLAGPVVAQTLLPEVTKLEASVSTLRDALADAKAIIDEMRTAHAETKKELSESLERVERERTRVDEAHAKTERVETQAREDRERASETIENLSQERARLAEALQQAEREMTERQRLLDDAQRALEEERALSKELRARAVAAEEAGKTYRADADERIKDLEENNEILRDDIDKIITAAELEKEEADENRERFEAAHTRAQVEQTVRELVHEVETSQLSRQLQRLRDEREAISTQLQDFHLRVSTLPEIFQEHLFV</sequence>
<keyword evidence="8" id="KW-1185">Reference proteome</keyword>
<protein>
    <submittedName>
        <fullName evidence="7">Guanylate-binding protein 1</fullName>
    </submittedName>
</protein>
<dbReference type="InParanoid" id="A0A2R5G4Z4"/>
<name>A0A2R5G4Z4_9STRA</name>
<evidence type="ECO:0000256" key="4">
    <source>
        <dbReference type="PROSITE-ProRule" id="PRU01052"/>
    </source>
</evidence>
<dbReference type="EMBL" id="BEYU01000019">
    <property type="protein sequence ID" value="GBG26097.1"/>
    <property type="molecule type" value="Genomic_DNA"/>
</dbReference>
<dbReference type="PANTHER" id="PTHR10751">
    <property type="entry name" value="GUANYLATE BINDING PROTEIN"/>
    <property type="match status" value="1"/>
</dbReference>
<dbReference type="GO" id="GO:0003924">
    <property type="term" value="F:GTPase activity"/>
    <property type="evidence" value="ECO:0007669"/>
    <property type="project" value="InterPro"/>
</dbReference>
<feature type="domain" description="GB1/RHD3-type G" evidence="6">
    <location>
        <begin position="43"/>
        <end position="296"/>
    </location>
</feature>
<gene>
    <name evidence="7" type="ORF">FCC1311_023172</name>
</gene>
<evidence type="ECO:0000313" key="8">
    <source>
        <dbReference type="Proteomes" id="UP000241890"/>
    </source>
</evidence>
<evidence type="ECO:0000256" key="5">
    <source>
        <dbReference type="SAM" id="MobiDB-lite"/>
    </source>
</evidence>
<dbReference type="GO" id="GO:0005525">
    <property type="term" value="F:GTP binding"/>
    <property type="evidence" value="ECO:0007669"/>
    <property type="project" value="UniProtKB-KW"/>
</dbReference>
<dbReference type="InterPro" id="IPR027417">
    <property type="entry name" value="P-loop_NTPase"/>
</dbReference>
<dbReference type="SUPFAM" id="SSF48340">
    <property type="entry name" value="Interferon-induced guanylate-binding protein 1 (GBP1), C-terminal domain"/>
    <property type="match status" value="1"/>
</dbReference>
<dbReference type="Gene3D" id="3.40.50.300">
    <property type="entry name" value="P-loop containing nucleotide triphosphate hydrolases"/>
    <property type="match status" value="1"/>
</dbReference>
<dbReference type="SUPFAM" id="SSF52540">
    <property type="entry name" value="P-loop containing nucleoside triphosphate hydrolases"/>
    <property type="match status" value="1"/>
</dbReference>
<organism evidence="7 8">
    <name type="scientific">Hondaea fermentalgiana</name>
    <dbReference type="NCBI Taxonomy" id="2315210"/>
    <lineage>
        <taxon>Eukaryota</taxon>
        <taxon>Sar</taxon>
        <taxon>Stramenopiles</taxon>
        <taxon>Bigyra</taxon>
        <taxon>Labyrinthulomycetes</taxon>
        <taxon>Thraustochytrida</taxon>
        <taxon>Thraustochytriidae</taxon>
        <taxon>Hondaea</taxon>
    </lineage>
</organism>
<keyword evidence="1" id="KW-0547">Nucleotide-binding</keyword>